<dbReference type="WBParaSite" id="ALUE_0001820601-mRNA-1">
    <property type="protein sequence ID" value="ALUE_0001820601-mRNA-1"/>
    <property type="gene ID" value="ALUE_0001820601"/>
</dbReference>
<dbReference type="AlphaFoldDB" id="A0A0M3II71"/>
<dbReference type="Proteomes" id="UP000036681">
    <property type="component" value="Unplaced"/>
</dbReference>
<evidence type="ECO:0000313" key="2">
    <source>
        <dbReference type="WBParaSite" id="ALUE_0001820601-mRNA-1"/>
    </source>
</evidence>
<proteinExistence type="predicted"/>
<keyword evidence="1" id="KW-1185">Reference proteome</keyword>
<evidence type="ECO:0000313" key="1">
    <source>
        <dbReference type="Proteomes" id="UP000036681"/>
    </source>
</evidence>
<sequence length="86" mass="9852">MAFFVYESKDIMLGIFSKLSLKKSQHLDAPGILLNPSGLIDRPRIKTLQSFKTTNENSKISIHVLGIYDTDARHMNAFIFLLKQQR</sequence>
<organism evidence="1 2">
    <name type="scientific">Ascaris lumbricoides</name>
    <name type="common">Giant roundworm</name>
    <dbReference type="NCBI Taxonomy" id="6252"/>
    <lineage>
        <taxon>Eukaryota</taxon>
        <taxon>Metazoa</taxon>
        <taxon>Ecdysozoa</taxon>
        <taxon>Nematoda</taxon>
        <taxon>Chromadorea</taxon>
        <taxon>Rhabditida</taxon>
        <taxon>Spirurina</taxon>
        <taxon>Ascaridomorpha</taxon>
        <taxon>Ascaridoidea</taxon>
        <taxon>Ascarididae</taxon>
        <taxon>Ascaris</taxon>
    </lineage>
</organism>
<protein>
    <submittedName>
        <fullName evidence="2">Uncharacterized protein</fullName>
    </submittedName>
</protein>
<name>A0A0M3II71_ASCLU</name>
<accession>A0A0M3II71</accession>
<reference evidence="2" key="1">
    <citation type="submission" date="2017-02" db="UniProtKB">
        <authorList>
            <consortium name="WormBaseParasite"/>
        </authorList>
    </citation>
    <scope>IDENTIFICATION</scope>
</reference>